<gene>
    <name evidence="2" type="ORF">SAMN02745148_00916</name>
</gene>
<reference evidence="2 3" key="1">
    <citation type="submission" date="2016-11" db="EMBL/GenBank/DDBJ databases">
        <authorList>
            <person name="Jaros S."/>
            <person name="Januszkiewicz K."/>
            <person name="Wedrychowicz H."/>
        </authorList>
    </citation>
    <scope>NUCLEOTIDE SEQUENCE [LARGE SCALE GENOMIC DNA]</scope>
    <source>
        <strain evidence="2 3">DSM 19980</strain>
    </source>
</reference>
<feature type="transmembrane region" description="Helical" evidence="1">
    <location>
        <begin position="6"/>
        <end position="29"/>
    </location>
</feature>
<dbReference type="OrthoDB" id="7019152at2"/>
<organism evidence="2 3">
    <name type="scientific">Modicisalibacter ilicicola DSM 19980</name>
    <dbReference type="NCBI Taxonomy" id="1121942"/>
    <lineage>
        <taxon>Bacteria</taxon>
        <taxon>Pseudomonadati</taxon>
        <taxon>Pseudomonadota</taxon>
        <taxon>Gammaproteobacteria</taxon>
        <taxon>Oceanospirillales</taxon>
        <taxon>Halomonadaceae</taxon>
        <taxon>Modicisalibacter</taxon>
    </lineage>
</organism>
<keyword evidence="1" id="KW-0812">Transmembrane</keyword>
<feature type="transmembrane region" description="Helical" evidence="1">
    <location>
        <begin position="100"/>
        <end position="119"/>
    </location>
</feature>
<evidence type="ECO:0000256" key="1">
    <source>
        <dbReference type="SAM" id="Phobius"/>
    </source>
</evidence>
<keyword evidence="1" id="KW-1133">Transmembrane helix</keyword>
<dbReference type="EMBL" id="FQUJ01000004">
    <property type="protein sequence ID" value="SHE70690.1"/>
    <property type="molecule type" value="Genomic_DNA"/>
</dbReference>
<accession>A0A1M4VPC4</accession>
<keyword evidence="3" id="KW-1185">Reference proteome</keyword>
<dbReference type="Proteomes" id="UP000184346">
    <property type="component" value="Unassembled WGS sequence"/>
</dbReference>
<dbReference type="AlphaFoldDB" id="A0A1M4VPC4"/>
<proteinExistence type="predicted"/>
<evidence type="ECO:0000313" key="3">
    <source>
        <dbReference type="Proteomes" id="UP000184346"/>
    </source>
</evidence>
<dbReference type="RefSeq" id="WP_072820189.1">
    <property type="nucleotide sequence ID" value="NZ_FQUJ01000004.1"/>
</dbReference>
<protein>
    <submittedName>
        <fullName evidence="2">Uncharacterized protein</fullName>
    </submittedName>
</protein>
<name>A0A1M4VPC4_9GAMM</name>
<sequence>MSLDLYAYIWGALFVLIFSNIAVCLYVAFFKLSLIESHLANCKLVENNRDIWRGGLFGRMYRLGQISGMIFFPSPIVKNGEADLEEIQRLPAELKRWVKIPYATMALLSIAMLVLWAWGKQAGWLK</sequence>
<keyword evidence="1" id="KW-0472">Membrane</keyword>
<evidence type="ECO:0000313" key="2">
    <source>
        <dbReference type="EMBL" id="SHE70690.1"/>
    </source>
</evidence>